<dbReference type="Proteomes" id="UP000317422">
    <property type="component" value="Unassembled WGS sequence"/>
</dbReference>
<dbReference type="EMBL" id="VFQC01000001">
    <property type="protein sequence ID" value="TQN32839.1"/>
    <property type="molecule type" value="Genomic_DNA"/>
</dbReference>
<proteinExistence type="predicted"/>
<dbReference type="RefSeq" id="WP_141924290.1">
    <property type="nucleotide sequence ID" value="NZ_VFQC01000001.1"/>
</dbReference>
<organism evidence="1 2">
    <name type="scientific">Haloactinospora alba</name>
    <dbReference type="NCBI Taxonomy" id="405555"/>
    <lineage>
        <taxon>Bacteria</taxon>
        <taxon>Bacillati</taxon>
        <taxon>Actinomycetota</taxon>
        <taxon>Actinomycetes</taxon>
        <taxon>Streptosporangiales</taxon>
        <taxon>Nocardiopsidaceae</taxon>
        <taxon>Haloactinospora</taxon>
    </lineage>
</organism>
<accession>A0A543NM02</accession>
<dbReference type="AlphaFoldDB" id="A0A543NM02"/>
<evidence type="ECO:0000313" key="2">
    <source>
        <dbReference type="Proteomes" id="UP000317422"/>
    </source>
</evidence>
<protein>
    <submittedName>
        <fullName evidence="1">Uncharacterized protein</fullName>
    </submittedName>
</protein>
<sequence>MHEHSSSPDSAVYGRYSPQHPLFALAKELERHTVAADVDVSISVVDAWPPNRFVGWRSGAFGQRAILRPDPVSAHPWWWLLWPGERFRAEIAEPQMERLLPVEDAAEVARRVRNILILHDRA</sequence>
<evidence type="ECO:0000313" key="1">
    <source>
        <dbReference type="EMBL" id="TQN32839.1"/>
    </source>
</evidence>
<name>A0A543NM02_9ACTN</name>
<dbReference type="OrthoDB" id="3431155at2"/>
<gene>
    <name evidence="1" type="ORF">FHX37_2824</name>
</gene>
<reference evidence="1 2" key="1">
    <citation type="submission" date="2019-06" db="EMBL/GenBank/DDBJ databases">
        <title>Sequencing the genomes of 1000 actinobacteria strains.</title>
        <authorList>
            <person name="Klenk H.-P."/>
        </authorList>
    </citation>
    <scope>NUCLEOTIDE SEQUENCE [LARGE SCALE GENOMIC DNA]</scope>
    <source>
        <strain evidence="1 2">DSM 45015</strain>
    </source>
</reference>
<comment type="caution">
    <text evidence="1">The sequence shown here is derived from an EMBL/GenBank/DDBJ whole genome shotgun (WGS) entry which is preliminary data.</text>
</comment>
<keyword evidence="2" id="KW-1185">Reference proteome</keyword>